<evidence type="ECO:0000313" key="1">
    <source>
        <dbReference type="EMBL" id="KWX81464.1"/>
    </source>
</evidence>
<feature type="non-terminal residue" evidence="1">
    <location>
        <position position="94"/>
    </location>
</feature>
<protein>
    <submittedName>
        <fullName evidence="1">GNAT family acetyltransferase</fullName>
    </submittedName>
</protein>
<evidence type="ECO:0000313" key="2">
    <source>
        <dbReference type="Proteomes" id="UP000070475"/>
    </source>
</evidence>
<keyword evidence="2" id="KW-1185">Reference proteome</keyword>
<dbReference type="SUPFAM" id="SSF55729">
    <property type="entry name" value="Acyl-CoA N-acyltransferases (Nat)"/>
    <property type="match status" value="1"/>
</dbReference>
<gene>
    <name evidence="1" type="ORF">AMQ84_00070</name>
</gene>
<keyword evidence="1" id="KW-0808">Transferase</keyword>
<accession>A0A132UCJ7</accession>
<sequence>MRNSTVRIRRPSLKDAQAVCALVPACVTDDLGAPDIVLDDVLAMWSGSDLDLNVWAVDAEDYALMGYALLEVDGDEMRLSEGCVLPAARGRVGG</sequence>
<dbReference type="GO" id="GO:0016740">
    <property type="term" value="F:transferase activity"/>
    <property type="evidence" value="ECO:0007669"/>
    <property type="project" value="UniProtKB-KW"/>
</dbReference>
<comment type="caution">
    <text evidence="1">The sequence shown here is derived from an EMBL/GenBank/DDBJ whole genome shotgun (WGS) entry which is preliminary data.</text>
</comment>
<dbReference type="Proteomes" id="UP000070475">
    <property type="component" value="Unassembled WGS sequence"/>
</dbReference>
<dbReference type="EMBL" id="LIRB01000021">
    <property type="protein sequence ID" value="KWX81464.1"/>
    <property type="molecule type" value="Genomic_DNA"/>
</dbReference>
<name>A0A132UCJ7_9BACL</name>
<dbReference type="InterPro" id="IPR016181">
    <property type="entry name" value="Acyl_CoA_acyltransferase"/>
</dbReference>
<dbReference type="Gene3D" id="3.40.630.30">
    <property type="match status" value="1"/>
</dbReference>
<dbReference type="PATRIC" id="fig|483937.3.peg.994"/>
<reference evidence="1 2" key="1">
    <citation type="submission" date="2015-08" db="EMBL/GenBank/DDBJ databases">
        <title>Genomes of Paenibacillus riograndensis.</title>
        <authorList>
            <person name="Sant'Anna F.H."/>
            <person name="Souza R."/>
            <person name="Ambrosini A."/>
            <person name="Bach E."/>
            <person name="Fernandes G."/>
            <person name="Balsanelli E."/>
            <person name="Baura V.A."/>
            <person name="Pedrosa F.O."/>
            <person name="Souza E.M."/>
            <person name="Passaglia L."/>
        </authorList>
    </citation>
    <scope>NUCLEOTIDE SEQUENCE [LARGE SCALE GENOMIC DNA]</scope>
    <source>
        <strain evidence="1 2">CAS34</strain>
    </source>
</reference>
<organism evidence="1 2">
    <name type="scientific">Paenibacillus riograndensis</name>
    <dbReference type="NCBI Taxonomy" id="483937"/>
    <lineage>
        <taxon>Bacteria</taxon>
        <taxon>Bacillati</taxon>
        <taxon>Bacillota</taxon>
        <taxon>Bacilli</taxon>
        <taxon>Bacillales</taxon>
        <taxon>Paenibacillaceae</taxon>
        <taxon>Paenibacillus</taxon>
        <taxon>Paenibacillus sonchi group</taxon>
    </lineage>
</organism>
<proteinExistence type="predicted"/>
<dbReference type="AlphaFoldDB" id="A0A132UCJ7"/>